<feature type="transmembrane region" description="Helical" evidence="1">
    <location>
        <begin position="79"/>
        <end position="104"/>
    </location>
</feature>
<evidence type="ECO:0000313" key="4">
    <source>
        <dbReference type="Proteomes" id="UP000677228"/>
    </source>
</evidence>
<evidence type="ECO:0000313" key="3">
    <source>
        <dbReference type="EMBL" id="CAF4276373.1"/>
    </source>
</evidence>
<feature type="transmembrane region" description="Helical" evidence="1">
    <location>
        <begin position="45"/>
        <end position="67"/>
    </location>
</feature>
<dbReference type="Proteomes" id="UP000682733">
    <property type="component" value="Unassembled WGS sequence"/>
</dbReference>
<protein>
    <submittedName>
        <fullName evidence="2">Uncharacterized protein</fullName>
    </submittedName>
</protein>
<gene>
    <name evidence="2" type="ORF">OVA965_LOCUS36302</name>
    <name evidence="3" type="ORF">TMI583_LOCUS37310</name>
</gene>
<comment type="caution">
    <text evidence="2">The sequence shown here is derived from an EMBL/GenBank/DDBJ whole genome shotgun (WGS) entry which is preliminary data.</text>
</comment>
<keyword evidence="1" id="KW-0812">Transmembrane</keyword>
<reference evidence="2" key="1">
    <citation type="submission" date="2021-02" db="EMBL/GenBank/DDBJ databases">
        <authorList>
            <person name="Nowell W R."/>
        </authorList>
    </citation>
    <scope>NUCLEOTIDE SEQUENCE</scope>
</reference>
<proteinExistence type="predicted"/>
<feature type="non-terminal residue" evidence="2">
    <location>
        <position position="1"/>
    </location>
</feature>
<keyword evidence="1" id="KW-0472">Membrane</keyword>
<evidence type="ECO:0000313" key="2">
    <source>
        <dbReference type="EMBL" id="CAF1486607.1"/>
    </source>
</evidence>
<feature type="transmembrane region" description="Helical" evidence="1">
    <location>
        <begin position="12"/>
        <end position="38"/>
    </location>
</feature>
<keyword evidence="1" id="KW-1133">Transmembrane helix</keyword>
<evidence type="ECO:0000256" key="1">
    <source>
        <dbReference type="SAM" id="Phobius"/>
    </source>
</evidence>
<sequence>SKGKERSLCHKVMAARVFITMACITSITGFICLLAVAAINKHPQILCYVGIVLAVLSFISGLIGFSLGVDAFVKNPQKIGAAAVCALMGWIFSLASAVSSIFIIKITQAE</sequence>
<dbReference type="EMBL" id="CAJNOK010032686">
    <property type="protein sequence ID" value="CAF1486607.1"/>
    <property type="molecule type" value="Genomic_DNA"/>
</dbReference>
<organism evidence="2 4">
    <name type="scientific">Didymodactylos carnosus</name>
    <dbReference type="NCBI Taxonomy" id="1234261"/>
    <lineage>
        <taxon>Eukaryota</taxon>
        <taxon>Metazoa</taxon>
        <taxon>Spiralia</taxon>
        <taxon>Gnathifera</taxon>
        <taxon>Rotifera</taxon>
        <taxon>Eurotatoria</taxon>
        <taxon>Bdelloidea</taxon>
        <taxon>Philodinida</taxon>
        <taxon>Philodinidae</taxon>
        <taxon>Didymodactylos</taxon>
    </lineage>
</organism>
<dbReference type="Proteomes" id="UP000677228">
    <property type="component" value="Unassembled WGS sequence"/>
</dbReference>
<name>A0A8S2FJJ4_9BILA</name>
<dbReference type="EMBL" id="CAJOBA010054639">
    <property type="protein sequence ID" value="CAF4276373.1"/>
    <property type="molecule type" value="Genomic_DNA"/>
</dbReference>
<dbReference type="AlphaFoldDB" id="A0A8S2FJJ4"/>
<accession>A0A8S2FJJ4</accession>